<dbReference type="Gene3D" id="1.10.510.10">
    <property type="entry name" value="Transferase(Phosphotransferase) domain 1"/>
    <property type="match status" value="1"/>
</dbReference>
<feature type="domain" description="Protein kinase" evidence="2">
    <location>
        <begin position="69"/>
        <end position="316"/>
    </location>
</feature>
<keyword evidence="1" id="KW-0547">Nucleotide-binding</keyword>
<comment type="caution">
    <text evidence="3">The sequence shown here is derived from an EMBL/GenBank/DDBJ whole genome shotgun (WGS) entry which is preliminary data.</text>
</comment>
<dbReference type="AlphaFoldDB" id="A0AAW0LAP0"/>
<protein>
    <submittedName>
        <fullName evidence="3">Receptor-like cytosolic serine/threonine-protein kinase rbk1</fullName>
    </submittedName>
</protein>
<name>A0AAW0LAP0_QUESU</name>
<dbReference type="PANTHER" id="PTHR47987:SF20">
    <property type="entry name" value="OS04G0654600 PROTEIN"/>
    <property type="match status" value="1"/>
</dbReference>
<sequence>MKYIRTNSLKRLFSLKRRSLEGEIPNPDGSIVEQNKDILKISALVPEPAHRPTWKCFSFEEIFDATNGFSSENLVGRGGYAEVYRGTLRDGEVIAVKRLTKASNDERKEKEFLTEIGTIGHVCHPNVLSLLGCCIENGLYLIFYFSSKGSVASILHDENLPPVDWKTRHLAPEYYLHGIVDEKTDVFAFGVFLLEIISGRRPVDSSHQSLHSWAKPILNRGDVEKLIDPRLGGAFDVTQLKRLAFAASLCIRSSSMWRPTMSEILEVMEDAGEVDTERWKIAEEEEQEEFWGFEDLEYECDSSFSSPHDTGSTGIS</sequence>
<dbReference type="Proteomes" id="UP000237347">
    <property type="component" value="Unassembled WGS sequence"/>
</dbReference>
<evidence type="ECO:0000256" key="1">
    <source>
        <dbReference type="PROSITE-ProRule" id="PRU10141"/>
    </source>
</evidence>
<dbReference type="PANTHER" id="PTHR47987">
    <property type="entry name" value="OS08G0249100 PROTEIN"/>
    <property type="match status" value="1"/>
</dbReference>
<accession>A0AAW0LAP0</accession>
<dbReference type="InterPro" id="IPR011009">
    <property type="entry name" value="Kinase-like_dom_sf"/>
</dbReference>
<evidence type="ECO:0000259" key="2">
    <source>
        <dbReference type="PROSITE" id="PS50011"/>
    </source>
</evidence>
<dbReference type="InterPro" id="IPR046958">
    <property type="entry name" value="RBK1/2/STUNTED"/>
</dbReference>
<evidence type="ECO:0000313" key="4">
    <source>
        <dbReference type="Proteomes" id="UP000237347"/>
    </source>
</evidence>
<dbReference type="InterPro" id="IPR000719">
    <property type="entry name" value="Prot_kinase_dom"/>
</dbReference>
<dbReference type="PROSITE" id="PS50011">
    <property type="entry name" value="PROTEIN_KINASE_DOM"/>
    <property type="match status" value="1"/>
</dbReference>
<evidence type="ECO:0000313" key="3">
    <source>
        <dbReference type="EMBL" id="KAK7848142.1"/>
    </source>
</evidence>
<dbReference type="SUPFAM" id="SSF56112">
    <property type="entry name" value="Protein kinase-like (PK-like)"/>
    <property type="match status" value="1"/>
</dbReference>
<dbReference type="PROSITE" id="PS00107">
    <property type="entry name" value="PROTEIN_KINASE_ATP"/>
    <property type="match status" value="1"/>
</dbReference>
<dbReference type="InterPro" id="IPR001245">
    <property type="entry name" value="Ser-Thr/Tyr_kinase_cat_dom"/>
</dbReference>
<reference evidence="3 4" key="1">
    <citation type="journal article" date="2018" name="Sci. Data">
        <title>The draft genome sequence of cork oak.</title>
        <authorList>
            <person name="Ramos A.M."/>
            <person name="Usie A."/>
            <person name="Barbosa P."/>
            <person name="Barros P.M."/>
            <person name="Capote T."/>
            <person name="Chaves I."/>
            <person name="Simoes F."/>
            <person name="Abreu I."/>
            <person name="Carrasquinho I."/>
            <person name="Faro C."/>
            <person name="Guimaraes J.B."/>
            <person name="Mendonca D."/>
            <person name="Nobrega F."/>
            <person name="Rodrigues L."/>
            <person name="Saibo N.J.M."/>
            <person name="Varela M.C."/>
            <person name="Egas C."/>
            <person name="Matos J."/>
            <person name="Miguel C.M."/>
            <person name="Oliveira M.M."/>
            <person name="Ricardo C.P."/>
            <person name="Goncalves S."/>
        </authorList>
    </citation>
    <scope>NUCLEOTIDE SEQUENCE [LARGE SCALE GENOMIC DNA]</scope>
    <source>
        <strain evidence="4">cv. HL8</strain>
    </source>
</reference>
<keyword evidence="1" id="KW-0067">ATP-binding</keyword>
<proteinExistence type="predicted"/>
<dbReference type="InterPro" id="IPR017441">
    <property type="entry name" value="Protein_kinase_ATP_BS"/>
</dbReference>
<dbReference type="EMBL" id="PKMF04000131">
    <property type="protein sequence ID" value="KAK7848142.1"/>
    <property type="molecule type" value="Genomic_DNA"/>
</dbReference>
<keyword evidence="4" id="KW-1185">Reference proteome</keyword>
<gene>
    <name evidence="3" type="primary">RBK1_1</name>
    <name evidence="3" type="ORF">CFP56_005521</name>
</gene>
<dbReference type="FunFam" id="3.30.200.20:FF:000325">
    <property type="entry name" value="Putative receptor-like serine/threonine-protein kinase"/>
    <property type="match status" value="1"/>
</dbReference>
<dbReference type="GO" id="GO:0005524">
    <property type="term" value="F:ATP binding"/>
    <property type="evidence" value="ECO:0007669"/>
    <property type="project" value="UniProtKB-UniRule"/>
</dbReference>
<organism evidence="3 4">
    <name type="scientific">Quercus suber</name>
    <name type="common">Cork oak</name>
    <dbReference type="NCBI Taxonomy" id="58331"/>
    <lineage>
        <taxon>Eukaryota</taxon>
        <taxon>Viridiplantae</taxon>
        <taxon>Streptophyta</taxon>
        <taxon>Embryophyta</taxon>
        <taxon>Tracheophyta</taxon>
        <taxon>Spermatophyta</taxon>
        <taxon>Magnoliopsida</taxon>
        <taxon>eudicotyledons</taxon>
        <taxon>Gunneridae</taxon>
        <taxon>Pentapetalae</taxon>
        <taxon>rosids</taxon>
        <taxon>fabids</taxon>
        <taxon>Fagales</taxon>
        <taxon>Fagaceae</taxon>
        <taxon>Quercus</taxon>
    </lineage>
</organism>
<dbReference type="Pfam" id="PF07714">
    <property type="entry name" value="PK_Tyr_Ser-Thr"/>
    <property type="match status" value="2"/>
</dbReference>
<dbReference type="Gene3D" id="3.30.200.20">
    <property type="entry name" value="Phosphorylase Kinase, domain 1"/>
    <property type="match status" value="1"/>
</dbReference>
<feature type="binding site" evidence="1">
    <location>
        <position position="97"/>
    </location>
    <ligand>
        <name>ATP</name>
        <dbReference type="ChEBI" id="CHEBI:30616"/>
    </ligand>
</feature>
<dbReference type="GO" id="GO:0004672">
    <property type="term" value="F:protein kinase activity"/>
    <property type="evidence" value="ECO:0007669"/>
    <property type="project" value="InterPro"/>
</dbReference>